<dbReference type="RefSeq" id="WP_050486412.1">
    <property type="nucleotide sequence ID" value="NZ_CP041396.1"/>
</dbReference>
<organism evidence="1 2">
    <name type="scientific">Bacteroides ovatus</name>
    <dbReference type="NCBI Taxonomy" id="28116"/>
    <lineage>
        <taxon>Bacteria</taxon>
        <taxon>Pseudomonadati</taxon>
        <taxon>Bacteroidota</taxon>
        <taxon>Bacteroidia</taxon>
        <taxon>Bacteroidales</taxon>
        <taxon>Bacteroidaceae</taxon>
        <taxon>Bacteroides</taxon>
    </lineage>
</organism>
<accession>A0AAP9DQF5</accession>
<evidence type="ECO:0000313" key="2">
    <source>
        <dbReference type="Proteomes" id="UP000318823"/>
    </source>
</evidence>
<name>A0AAP9DQF5_BACOV</name>
<dbReference type="AlphaFoldDB" id="A0AAP9DQF5"/>
<geneLocation type="plasmid" evidence="1 2">
    <name>unnamed1</name>
</geneLocation>
<evidence type="ECO:0000313" key="1">
    <source>
        <dbReference type="EMBL" id="QDM12880.1"/>
    </source>
</evidence>
<gene>
    <name evidence="1" type="ORF">DYI28_29780</name>
</gene>
<dbReference type="EMBL" id="CP041396">
    <property type="protein sequence ID" value="QDM12880.1"/>
    <property type="molecule type" value="Genomic_DNA"/>
</dbReference>
<keyword evidence="1" id="KW-0614">Plasmid</keyword>
<sequence length="68" mass="7820">MDKMDYEIEEVHISTIQAEDTILHTDGLIRTVCNVNIRHSSFMGITLFGNSYRLGNVLVKRLRIITVK</sequence>
<proteinExistence type="predicted"/>
<protein>
    <submittedName>
        <fullName evidence="1">Uncharacterized protein</fullName>
    </submittedName>
</protein>
<dbReference type="Proteomes" id="UP000318823">
    <property type="component" value="Plasmid unnamed1"/>
</dbReference>
<reference evidence="2" key="1">
    <citation type="journal article" date="2018" name="J. Anim. Genet.">
        <title>Acquired interbacterial defense systems protect against interspecies antagonism in the human gut microbiome.</title>
        <authorList>
            <person name="Ross B.D."/>
            <person name="Verster A.J."/>
            <person name="Radey M.C."/>
            <person name="Schmidtke D.T."/>
            <person name="Pope C.E."/>
            <person name="Hoffman L.R."/>
            <person name="Hajjar A."/>
            <person name="Peterson S.B."/>
            <person name="Borenstein E."/>
            <person name="Mougous J."/>
        </authorList>
    </citation>
    <scope>NUCLEOTIDE SEQUENCE [LARGE SCALE GENOMIC DNA]</scope>
    <source>
        <strain evidence="2">3725 D1 iv</strain>
        <plasmid evidence="2">unnamed1</plasmid>
    </source>
</reference>